<dbReference type="KEGG" id="pman:OU5_5914"/>
<proteinExistence type="predicted"/>
<dbReference type="Proteomes" id="UP000026913">
    <property type="component" value="Chromosome"/>
</dbReference>
<name>A0A024EKV8_9PSED</name>
<evidence type="ECO:0000313" key="3">
    <source>
        <dbReference type="Proteomes" id="UP000026913"/>
    </source>
</evidence>
<dbReference type="EMBL" id="CP005960">
    <property type="protein sequence ID" value="AHZ72993.1"/>
    <property type="molecule type" value="Genomic_DNA"/>
</dbReference>
<feature type="region of interest" description="Disordered" evidence="1">
    <location>
        <begin position="1"/>
        <end position="49"/>
    </location>
</feature>
<reference evidence="2 3" key="1">
    <citation type="journal article" date="2012" name="J. Bacteriol.">
        <title>Genome sequence of cold-adapted Pseudomonas mandelii strain JR-1.</title>
        <authorList>
            <person name="Jang S.H."/>
            <person name="Kim J."/>
            <person name="Kim J."/>
            <person name="Hong S."/>
            <person name="Lee C."/>
        </authorList>
    </citation>
    <scope>NUCLEOTIDE SEQUENCE [LARGE SCALE GENOMIC DNA]</scope>
    <source>
        <strain evidence="2 3">JR-1</strain>
    </source>
</reference>
<protein>
    <submittedName>
        <fullName evidence="2">Uncharacterized protein</fullName>
    </submittedName>
</protein>
<accession>A0A024EKV8</accession>
<feature type="compositionally biased region" description="Polar residues" evidence="1">
    <location>
        <begin position="19"/>
        <end position="34"/>
    </location>
</feature>
<evidence type="ECO:0000256" key="1">
    <source>
        <dbReference type="SAM" id="MobiDB-lite"/>
    </source>
</evidence>
<gene>
    <name evidence="2" type="ORF">OU5_5914</name>
</gene>
<sequence>MGGPRFKSCQGSHGRISRSKASGRTLNQHVSTSAERFARRKIQSTLKSP</sequence>
<evidence type="ECO:0000313" key="2">
    <source>
        <dbReference type="EMBL" id="AHZ72993.1"/>
    </source>
</evidence>
<dbReference type="HOGENOM" id="CLU_3139692_0_0_6"/>
<organism evidence="2 3">
    <name type="scientific">Pseudomonas mandelii JR-1</name>
    <dbReference type="NCBI Taxonomy" id="1147786"/>
    <lineage>
        <taxon>Bacteria</taxon>
        <taxon>Pseudomonadati</taxon>
        <taxon>Pseudomonadota</taxon>
        <taxon>Gammaproteobacteria</taxon>
        <taxon>Pseudomonadales</taxon>
        <taxon>Pseudomonadaceae</taxon>
        <taxon>Pseudomonas</taxon>
    </lineage>
</organism>
<dbReference type="AlphaFoldDB" id="A0A024EKV8"/>